<name>A0A0F9NK25_9ZZZZ</name>
<dbReference type="PANTHER" id="PTHR43600:SF1">
    <property type="entry name" value="COENZYME F420 HYDROGENASE SUBUNIT ALPHA"/>
    <property type="match status" value="1"/>
</dbReference>
<proteinExistence type="predicted"/>
<comment type="caution">
    <text evidence="1">The sequence shown here is derived from an EMBL/GenBank/DDBJ whole genome shotgun (WGS) entry which is preliminary data.</text>
</comment>
<dbReference type="Gene3D" id="1.10.645.10">
    <property type="entry name" value="Cytochrome-c3 Hydrogenase, chain B"/>
    <property type="match status" value="1"/>
</dbReference>
<gene>
    <name evidence="1" type="ORF">LCGC14_0940970</name>
</gene>
<dbReference type="GO" id="GO:0016151">
    <property type="term" value="F:nickel cation binding"/>
    <property type="evidence" value="ECO:0007669"/>
    <property type="project" value="InterPro"/>
</dbReference>
<evidence type="ECO:0008006" key="2">
    <source>
        <dbReference type="Google" id="ProtNLM"/>
    </source>
</evidence>
<dbReference type="SUPFAM" id="SSF56762">
    <property type="entry name" value="HydB/Nqo4-like"/>
    <property type="match status" value="1"/>
</dbReference>
<dbReference type="InterPro" id="IPR001501">
    <property type="entry name" value="Ni-dep_hyd_lsu"/>
</dbReference>
<accession>A0A0F9NK25</accession>
<organism evidence="1">
    <name type="scientific">marine sediment metagenome</name>
    <dbReference type="NCBI Taxonomy" id="412755"/>
    <lineage>
        <taxon>unclassified sequences</taxon>
        <taxon>metagenomes</taxon>
        <taxon>ecological metagenomes</taxon>
    </lineage>
</organism>
<dbReference type="AlphaFoldDB" id="A0A0F9NK25"/>
<dbReference type="PANTHER" id="PTHR43600">
    <property type="entry name" value="COENZYME F420 HYDROGENASE, SUBUNIT ALPHA"/>
    <property type="match status" value="1"/>
</dbReference>
<sequence length="434" mass="48644">MVKEIEIEPITRLEGHGGLKIVLGDDKKVQSVQFNITSTRFFEKFLEGRYCEHIPRITPRICGICPIPHHLSPTKAIEDAWGVEIPTPAIKLRKLLINAKQYSSHTLHFYALAAPDFLLGPMADPALRNVVHVINKMPEVGAMALKMMDFGQKLCAAIGGKSVHPVSAIVGGMKKALSEEVRDKFLKQIEDQVEWTKKTVEIGLKVIEDYWDVVANVGVVPTYYLGMTKNGIHDIYDGDLRVVTPDGKKLDYDYHKYLDVLGEHIPEHSYATHMYYKPAGYPDGIYRANTLAMINSADKMATPLADEALTAFRDKLGPISHHTFAYHWARLIELVESVEMIATLLQDPDIVNPDCKTLDVQPREGEGIGLVEAPRGLLLYHIWSDNEGLCEKANLLVATNHNIAGIEKTLMHVAKQIFEDNVLDSLKLPEPWIK</sequence>
<protein>
    <recommendedName>
        <fullName evidence="2">Ni/Fe hydrogenase subunit alpha</fullName>
    </recommendedName>
</protein>
<dbReference type="InterPro" id="IPR029014">
    <property type="entry name" value="NiFe-Hase_large"/>
</dbReference>
<dbReference type="EMBL" id="LAZR01003291">
    <property type="protein sequence ID" value="KKN19910.1"/>
    <property type="molecule type" value="Genomic_DNA"/>
</dbReference>
<dbReference type="Pfam" id="PF00374">
    <property type="entry name" value="NiFeSe_Hases"/>
    <property type="match status" value="1"/>
</dbReference>
<reference evidence="1" key="1">
    <citation type="journal article" date="2015" name="Nature">
        <title>Complex archaea that bridge the gap between prokaryotes and eukaryotes.</title>
        <authorList>
            <person name="Spang A."/>
            <person name="Saw J.H."/>
            <person name="Jorgensen S.L."/>
            <person name="Zaremba-Niedzwiedzka K."/>
            <person name="Martijn J."/>
            <person name="Lind A.E."/>
            <person name="van Eijk R."/>
            <person name="Schleper C."/>
            <person name="Guy L."/>
            <person name="Ettema T.J."/>
        </authorList>
    </citation>
    <scope>NUCLEOTIDE SEQUENCE</scope>
</reference>
<evidence type="ECO:0000313" key="1">
    <source>
        <dbReference type="EMBL" id="KKN19910.1"/>
    </source>
</evidence>